<sequence>MSHVTEALLQASGCRSPEWAESGVDLLCVGEPGPLSPEESERFREDRLRLVWSRDACLVIFRNRDVLFLLRDKRHTSSGEESPALNTGAADTAQVCASHLSCPSLVLVFLFRLAILDLLVVLRAGPTLMVVFSNGYELHHLRVDQPVDRLPVHLGDEVSLPQPRFVGRAAVLHMLRASRGRWDERKKERWREGEKDESNRKEERMEMYLRAMSLLFWCLLPSSVDNKNLNTRTTG</sequence>
<comment type="caution">
    <text evidence="1">The sequence shown here is derived from an EMBL/GenBank/DDBJ whole genome shotgun (WGS) entry which is preliminary data.</text>
</comment>
<evidence type="ECO:0000313" key="2">
    <source>
        <dbReference type="Proteomes" id="UP000314294"/>
    </source>
</evidence>
<name>A0A4Z2IAD2_9TELE</name>
<keyword evidence="2" id="KW-1185">Reference proteome</keyword>
<organism evidence="1 2">
    <name type="scientific">Liparis tanakae</name>
    <name type="common">Tanaka's snailfish</name>
    <dbReference type="NCBI Taxonomy" id="230148"/>
    <lineage>
        <taxon>Eukaryota</taxon>
        <taxon>Metazoa</taxon>
        <taxon>Chordata</taxon>
        <taxon>Craniata</taxon>
        <taxon>Vertebrata</taxon>
        <taxon>Euteleostomi</taxon>
        <taxon>Actinopterygii</taxon>
        <taxon>Neopterygii</taxon>
        <taxon>Teleostei</taxon>
        <taxon>Neoteleostei</taxon>
        <taxon>Acanthomorphata</taxon>
        <taxon>Eupercaria</taxon>
        <taxon>Perciformes</taxon>
        <taxon>Cottioidei</taxon>
        <taxon>Cottales</taxon>
        <taxon>Liparidae</taxon>
        <taxon>Liparis</taxon>
    </lineage>
</organism>
<protein>
    <submittedName>
        <fullName evidence="1">Uncharacterized protein</fullName>
    </submittedName>
</protein>
<dbReference type="EMBL" id="SRLO01000111">
    <property type="protein sequence ID" value="TNN74721.1"/>
    <property type="molecule type" value="Genomic_DNA"/>
</dbReference>
<dbReference type="AlphaFoldDB" id="A0A4Z2IAD2"/>
<reference evidence="1 2" key="1">
    <citation type="submission" date="2019-03" db="EMBL/GenBank/DDBJ databases">
        <title>First draft genome of Liparis tanakae, snailfish: a comprehensive survey of snailfish specific genes.</title>
        <authorList>
            <person name="Kim W."/>
            <person name="Song I."/>
            <person name="Jeong J.-H."/>
            <person name="Kim D."/>
            <person name="Kim S."/>
            <person name="Ryu S."/>
            <person name="Song J.Y."/>
            <person name="Lee S.K."/>
        </authorList>
    </citation>
    <scope>NUCLEOTIDE SEQUENCE [LARGE SCALE GENOMIC DNA]</scope>
    <source>
        <tissue evidence="1">Muscle</tissue>
    </source>
</reference>
<dbReference type="Proteomes" id="UP000314294">
    <property type="component" value="Unassembled WGS sequence"/>
</dbReference>
<evidence type="ECO:0000313" key="1">
    <source>
        <dbReference type="EMBL" id="TNN74721.1"/>
    </source>
</evidence>
<gene>
    <name evidence="1" type="ORF">EYF80_015039</name>
</gene>
<proteinExistence type="predicted"/>
<accession>A0A4Z2IAD2</accession>